<dbReference type="AlphaFoldDB" id="A0A3N2PSQ8"/>
<keyword evidence="3" id="KW-1185">Reference proteome</keyword>
<keyword evidence="1" id="KW-1133">Transmembrane helix</keyword>
<evidence type="ECO:0000313" key="3">
    <source>
        <dbReference type="Proteomes" id="UP000272025"/>
    </source>
</evidence>
<dbReference type="RefSeq" id="XP_028465357.1">
    <property type="nucleotide sequence ID" value="XM_028614352.1"/>
</dbReference>
<evidence type="ECO:0000256" key="1">
    <source>
        <dbReference type="SAM" id="Phobius"/>
    </source>
</evidence>
<feature type="transmembrane region" description="Helical" evidence="1">
    <location>
        <begin position="37"/>
        <end position="56"/>
    </location>
</feature>
<dbReference type="Proteomes" id="UP000272025">
    <property type="component" value="Unassembled WGS sequence"/>
</dbReference>
<keyword evidence="1" id="KW-0812">Transmembrane</keyword>
<organism evidence="2 3">
    <name type="scientific">Sodiomyces alkalinus (strain CBS 110278 / VKM F-3762 / F11)</name>
    <name type="common">Alkaliphilic filamentous fungus</name>
    <dbReference type="NCBI Taxonomy" id="1314773"/>
    <lineage>
        <taxon>Eukaryota</taxon>
        <taxon>Fungi</taxon>
        <taxon>Dikarya</taxon>
        <taxon>Ascomycota</taxon>
        <taxon>Pezizomycotina</taxon>
        <taxon>Sordariomycetes</taxon>
        <taxon>Hypocreomycetidae</taxon>
        <taxon>Glomerellales</taxon>
        <taxon>Plectosphaerellaceae</taxon>
        <taxon>Sodiomyces</taxon>
    </lineage>
</organism>
<sequence length="69" mass="7901">MHSFISNAPYLFAPVSAPPRLERPPRQPTYDICTRRIIATDACFYLVPAAAAFMFLSSLSLRRLKREEE</sequence>
<keyword evidence="1" id="KW-0472">Membrane</keyword>
<proteinExistence type="predicted"/>
<reference evidence="2 3" key="1">
    <citation type="journal article" date="2018" name="Mol. Ecol.">
        <title>The obligate alkalophilic soda-lake fungus Sodiomyces alkalinus has shifted to a protein diet.</title>
        <authorList>
            <person name="Grum-Grzhimaylo A.A."/>
            <person name="Falkoski D.L."/>
            <person name="van den Heuvel J."/>
            <person name="Valero-Jimenez C.A."/>
            <person name="Min B."/>
            <person name="Choi I.G."/>
            <person name="Lipzen A."/>
            <person name="Daum C.G."/>
            <person name="Aanen D.K."/>
            <person name="Tsang A."/>
            <person name="Henrissat B."/>
            <person name="Bilanenko E.N."/>
            <person name="de Vries R.P."/>
            <person name="van Kan J.A.L."/>
            <person name="Grigoriev I.V."/>
            <person name="Debets A.J.M."/>
        </authorList>
    </citation>
    <scope>NUCLEOTIDE SEQUENCE [LARGE SCALE GENOMIC DNA]</scope>
    <source>
        <strain evidence="2 3">F11</strain>
    </source>
</reference>
<evidence type="ECO:0000313" key="2">
    <source>
        <dbReference type="EMBL" id="ROT37551.1"/>
    </source>
</evidence>
<dbReference type="EMBL" id="ML119057">
    <property type="protein sequence ID" value="ROT37551.1"/>
    <property type="molecule type" value="Genomic_DNA"/>
</dbReference>
<gene>
    <name evidence="2" type="ORF">SODALDRAFT_361266</name>
</gene>
<protein>
    <submittedName>
        <fullName evidence="2">Uncharacterized protein</fullName>
    </submittedName>
</protein>
<accession>A0A3N2PSQ8</accession>
<dbReference type="GeneID" id="39582830"/>
<name>A0A3N2PSQ8_SODAK</name>